<evidence type="ECO:0000313" key="4">
    <source>
        <dbReference type="Proteomes" id="UP000824037"/>
    </source>
</evidence>
<keyword evidence="1" id="KW-0812">Transmembrane</keyword>
<organism evidence="3 4">
    <name type="scientific">Candidatus Ruania gallistercoris</name>
    <dbReference type="NCBI Taxonomy" id="2838746"/>
    <lineage>
        <taxon>Bacteria</taxon>
        <taxon>Bacillati</taxon>
        <taxon>Actinomycetota</taxon>
        <taxon>Actinomycetes</taxon>
        <taxon>Micrococcales</taxon>
        <taxon>Ruaniaceae</taxon>
        <taxon>Ruania</taxon>
    </lineage>
</organism>
<sequence>MSSPRWFLGLESLTLAVIGVLALAVGVLVRRPDVALLGVPFLLSFAWGWITRPTAEPEVVLRRRGARARAGAVGAEVQLRPTPGVAMARLRISSAGFRPVEALVDARNERVLATELATARTGRQELFRLDHLSAGFEATVLSPVQTAQPLQMSVHPPLVTLQGTPVPPQLAGLTGNHTSRRVGDGTAFRDVHLFTPGDRLRRIDWRVSARRSLDVRTGRLTELYTRRTFATADASVMLVVDSRDAVGPDVSAWGGGQAAAVDEPISLDLAREAAAAIAHVVLAAGDRVGLDDLGLRRRPVAPAAGRSQFERISRRLAALHPESFPTPRKRAPQVPSSALVVVFSTFLDDEAARMARTWRGQGHRVITVDTLPPVRTTELDTLGDFAYQVVRLERQVRLAQLTRAGVEVLRWIDPHAPAGSRAIDVAWRLLTRAHRRRGSGVPGRPGAVR</sequence>
<feature type="domain" description="DUF58" evidence="2">
    <location>
        <begin position="193"/>
        <end position="386"/>
    </location>
</feature>
<proteinExistence type="predicted"/>
<dbReference type="InterPro" id="IPR002881">
    <property type="entry name" value="DUF58"/>
</dbReference>
<reference evidence="3" key="2">
    <citation type="submission" date="2021-04" db="EMBL/GenBank/DDBJ databases">
        <authorList>
            <person name="Gilroy R."/>
        </authorList>
    </citation>
    <scope>NUCLEOTIDE SEQUENCE</scope>
    <source>
        <strain evidence="3">ChiGjej4B4-7305</strain>
    </source>
</reference>
<dbReference type="EMBL" id="DXBY01000078">
    <property type="protein sequence ID" value="HIZ35082.1"/>
    <property type="molecule type" value="Genomic_DNA"/>
</dbReference>
<gene>
    <name evidence="3" type="ORF">H9815_04845</name>
</gene>
<reference evidence="3" key="1">
    <citation type="journal article" date="2021" name="PeerJ">
        <title>Extensive microbial diversity within the chicken gut microbiome revealed by metagenomics and culture.</title>
        <authorList>
            <person name="Gilroy R."/>
            <person name="Ravi A."/>
            <person name="Getino M."/>
            <person name="Pursley I."/>
            <person name="Horton D.L."/>
            <person name="Alikhan N.F."/>
            <person name="Baker D."/>
            <person name="Gharbi K."/>
            <person name="Hall N."/>
            <person name="Watson M."/>
            <person name="Adriaenssens E.M."/>
            <person name="Foster-Nyarko E."/>
            <person name="Jarju S."/>
            <person name="Secka A."/>
            <person name="Antonio M."/>
            <person name="Oren A."/>
            <person name="Chaudhuri R.R."/>
            <person name="La Ragione R."/>
            <person name="Hildebrand F."/>
            <person name="Pallen M.J."/>
        </authorList>
    </citation>
    <scope>NUCLEOTIDE SEQUENCE</scope>
    <source>
        <strain evidence="3">ChiGjej4B4-7305</strain>
    </source>
</reference>
<keyword evidence="1" id="KW-1133">Transmembrane helix</keyword>
<dbReference type="Pfam" id="PF01882">
    <property type="entry name" value="DUF58"/>
    <property type="match status" value="1"/>
</dbReference>
<evidence type="ECO:0000259" key="2">
    <source>
        <dbReference type="Pfam" id="PF01882"/>
    </source>
</evidence>
<evidence type="ECO:0000256" key="1">
    <source>
        <dbReference type="SAM" id="Phobius"/>
    </source>
</evidence>
<protein>
    <submittedName>
        <fullName evidence="3">DUF58 domain-containing protein</fullName>
    </submittedName>
</protein>
<dbReference type="PANTHER" id="PTHR33608:SF14">
    <property type="entry name" value="POSSIBLE CONSERVED SECRETED PROTEIN"/>
    <property type="match status" value="1"/>
</dbReference>
<feature type="transmembrane region" description="Helical" evidence="1">
    <location>
        <begin position="6"/>
        <end position="29"/>
    </location>
</feature>
<dbReference type="PANTHER" id="PTHR33608">
    <property type="entry name" value="BLL2464 PROTEIN"/>
    <property type="match status" value="1"/>
</dbReference>
<accession>A0A9D2ECW3</accession>
<name>A0A9D2ECW3_9MICO</name>
<dbReference type="AlphaFoldDB" id="A0A9D2ECW3"/>
<evidence type="ECO:0000313" key="3">
    <source>
        <dbReference type="EMBL" id="HIZ35082.1"/>
    </source>
</evidence>
<keyword evidence="1" id="KW-0472">Membrane</keyword>
<comment type="caution">
    <text evidence="3">The sequence shown here is derived from an EMBL/GenBank/DDBJ whole genome shotgun (WGS) entry which is preliminary data.</text>
</comment>
<dbReference type="Proteomes" id="UP000824037">
    <property type="component" value="Unassembled WGS sequence"/>
</dbReference>